<comment type="caution">
    <text evidence="1">The sequence shown here is derived from an EMBL/GenBank/DDBJ whole genome shotgun (WGS) entry which is preliminary data.</text>
</comment>
<dbReference type="AlphaFoldDB" id="A0AAX6MGB4"/>
<dbReference type="InterPro" id="IPR011009">
    <property type="entry name" value="Kinase-like_dom_sf"/>
</dbReference>
<dbReference type="InterPro" id="IPR051678">
    <property type="entry name" value="AGP_Transferase"/>
</dbReference>
<dbReference type="PANTHER" id="PTHR21310:SF37">
    <property type="entry name" value="AMINOGLYCOSIDE PHOSPHOTRANSFERASE DOMAIN-CONTAINING PROTEIN"/>
    <property type="match status" value="1"/>
</dbReference>
<dbReference type="PANTHER" id="PTHR21310">
    <property type="entry name" value="AMINOGLYCOSIDE PHOSPHOTRANSFERASE-RELATED-RELATED"/>
    <property type="match status" value="1"/>
</dbReference>
<organism evidence="1 2">
    <name type="scientific">Daldinia eschscholtzii</name>
    <dbReference type="NCBI Taxonomy" id="292717"/>
    <lineage>
        <taxon>Eukaryota</taxon>
        <taxon>Fungi</taxon>
        <taxon>Dikarya</taxon>
        <taxon>Ascomycota</taxon>
        <taxon>Pezizomycotina</taxon>
        <taxon>Sordariomycetes</taxon>
        <taxon>Xylariomycetidae</taxon>
        <taxon>Xylariales</taxon>
        <taxon>Hypoxylaceae</taxon>
        <taxon>Daldinia</taxon>
    </lineage>
</organism>
<evidence type="ECO:0000313" key="1">
    <source>
        <dbReference type="EMBL" id="KAK6951748.1"/>
    </source>
</evidence>
<keyword evidence="2" id="KW-1185">Reference proteome</keyword>
<protein>
    <recommendedName>
        <fullName evidence="3">Aminoglycoside phosphotransferase domain-containing protein</fullName>
    </recommendedName>
</protein>
<reference evidence="1 2" key="1">
    <citation type="journal article" date="2024" name="Front Chem Biol">
        <title>Unveiling the potential of Daldinia eschscholtzii MFLUCC 19-0629 through bioactivity and bioinformatics studies for enhanced sustainable agriculture production.</title>
        <authorList>
            <person name="Brooks S."/>
            <person name="Weaver J.A."/>
            <person name="Klomchit A."/>
            <person name="Alharthi S.A."/>
            <person name="Onlamun T."/>
            <person name="Nurani R."/>
            <person name="Vong T.K."/>
            <person name="Alberti F."/>
            <person name="Greco C."/>
        </authorList>
    </citation>
    <scope>NUCLEOTIDE SEQUENCE [LARGE SCALE GENOMIC DNA]</scope>
    <source>
        <strain evidence="1">MFLUCC 19-0629</strain>
    </source>
</reference>
<name>A0AAX6MGB4_9PEZI</name>
<accession>A0AAX6MGB4</accession>
<evidence type="ECO:0000313" key="2">
    <source>
        <dbReference type="Proteomes" id="UP001369815"/>
    </source>
</evidence>
<gene>
    <name evidence="1" type="ORF">Daesc_006271</name>
</gene>
<dbReference type="Proteomes" id="UP001369815">
    <property type="component" value="Unassembled WGS sequence"/>
</dbReference>
<evidence type="ECO:0008006" key="3">
    <source>
        <dbReference type="Google" id="ProtNLM"/>
    </source>
</evidence>
<proteinExistence type="predicted"/>
<dbReference type="SUPFAM" id="SSF56112">
    <property type="entry name" value="Protein kinase-like (PK-like)"/>
    <property type="match status" value="1"/>
</dbReference>
<sequence length="522" mass="61009">MANLHTLRRGVSLEDALGEDDDILAQLRYPEQQKKFWALLEARKADIEALVRYHMGIDWCYVCTSEIWKSGSFNVVLPILIRGKVWGENERVYVRFPLPYKVGEAEYKGNVEEKLRTEIATYIWLQQNCPDVPIPALHGFGLPDGTCFSHPDQTPFLLRIMWWLQRRLLALFGFAVPSYYVRRKLQSPFDTGYMILSEAKGRTLAYSWEKHRHDKAYRQRLFRGLARIGVSMNRTPMPRIGSLLFDSMGVVSLSNRPLNMFFHIYENEGIPPSIPRQRTYSSIESYISDFFALHDNKLLYQPNAIHNQQDGEMQLAALTALRAIMHRFIRIDHREGPFYYTLTDLQQSNIFVDEEWNIQTILDLEWTYSQPLEMQLPPYWLTSKAVDGFGKPESVSELGALFDEYFDIYEEEELARNGTVLHSPVMRQVWETGGFWYFQAVGVPKGMFRLFNVNIQPLFNKEHCRESIFERVFFWYWGLGAQGLIEKKLKDKENYVARIKETFQETEGAPIPQCDLQEVAKN</sequence>
<dbReference type="EMBL" id="JBANMG010000006">
    <property type="protein sequence ID" value="KAK6951748.1"/>
    <property type="molecule type" value="Genomic_DNA"/>
</dbReference>